<reference evidence="4" key="1">
    <citation type="journal article" date="2014" name="PLoS ONE">
        <title>Transcriptome-Based Identification of ABC Transporters in the Western Tarnished Plant Bug Lygus hesperus.</title>
        <authorList>
            <person name="Hull J.J."/>
            <person name="Chaney K."/>
            <person name="Geib S.M."/>
            <person name="Fabrick J.A."/>
            <person name="Brent C.S."/>
            <person name="Walsh D."/>
            <person name="Lavine L.C."/>
        </authorList>
    </citation>
    <scope>NUCLEOTIDE SEQUENCE</scope>
</reference>
<feature type="region of interest" description="Disordered" evidence="1">
    <location>
        <begin position="107"/>
        <end position="150"/>
    </location>
</feature>
<feature type="compositionally biased region" description="Low complexity" evidence="1">
    <location>
        <begin position="120"/>
        <end position="150"/>
    </location>
</feature>
<protein>
    <submittedName>
        <fullName evidence="4">Cytoskeleton protein rodZ</fullName>
    </submittedName>
</protein>
<keyword evidence="2" id="KW-0732">Signal</keyword>
<name>A0A0A9YDE0_LYGHE</name>
<organism evidence="4">
    <name type="scientific">Lygus hesperus</name>
    <name type="common">Western plant bug</name>
    <dbReference type="NCBI Taxonomy" id="30085"/>
    <lineage>
        <taxon>Eukaryota</taxon>
        <taxon>Metazoa</taxon>
        <taxon>Ecdysozoa</taxon>
        <taxon>Arthropoda</taxon>
        <taxon>Hexapoda</taxon>
        <taxon>Insecta</taxon>
        <taxon>Pterygota</taxon>
        <taxon>Neoptera</taxon>
        <taxon>Paraneoptera</taxon>
        <taxon>Hemiptera</taxon>
        <taxon>Heteroptera</taxon>
        <taxon>Panheteroptera</taxon>
        <taxon>Cimicomorpha</taxon>
        <taxon>Miridae</taxon>
        <taxon>Mirini</taxon>
        <taxon>Lygus</taxon>
    </lineage>
</organism>
<gene>
    <name evidence="4" type="primary">rodZ_4</name>
    <name evidence="3" type="synonym">rodZ_3</name>
    <name evidence="4" type="ORF">CM83_50991</name>
    <name evidence="3" type="ORF">CM83_50992</name>
</gene>
<proteinExistence type="predicted"/>
<dbReference type="EMBL" id="GBHO01014501">
    <property type="protein sequence ID" value="JAG29103.1"/>
    <property type="molecule type" value="Transcribed_RNA"/>
</dbReference>
<feature type="signal peptide" evidence="2">
    <location>
        <begin position="1"/>
        <end position="26"/>
    </location>
</feature>
<evidence type="ECO:0000256" key="1">
    <source>
        <dbReference type="SAM" id="MobiDB-lite"/>
    </source>
</evidence>
<evidence type="ECO:0000256" key="2">
    <source>
        <dbReference type="SAM" id="SignalP"/>
    </source>
</evidence>
<dbReference type="EMBL" id="GBHO01014502">
    <property type="protein sequence ID" value="JAG29102.1"/>
    <property type="molecule type" value="Transcribed_RNA"/>
</dbReference>
<feature type="chain" id="PRO_5007389673" evidence="2">
    <location>
        <begin position="27"/>
        <end position="150"/>
    </location>
</feature>
<feature type="non-terminal residue" evidence="4">
    <location>
        <position position="1"/>
    </location>
</feature>
<reference evidence="4" key="2">
    <citation type="submission" date="2014-07" db="EMBL/GenBank/DDBJ databases">
        <authorList>
            <person name="Hull J."/>
        </authorList>
    </citation>
    <scope>NUCLEOTIDE SEQUENCE</scope>
</reference>
<dbReference type="AlphaFoldDB" id="A0A0A9YDE0"/>
<evidence type="ECO:0000313" key="3">
    <source>
        <dbReference type="EMBL" id="JAG29102.1"/>
    </source>
</evidence>
<sequence length="150" mass="15953">QILQHNIMKYAVGILLAAAFVGAAVGVTDPCADAVLDKESGNYKNPESGVGLLGPWHCMSYYECTYDPKSQTAKATKKDCWVLLPLRQYDPISRECQWFWKAHCRASNPSPPTPAPTSSPAPTTTAPTTAASTTPAPTTAATTTPTTPKA</sequence>
<evidence type="ECO:0000313" key="4">
    <source>
        <dbReference type="EMBL" id="JAG29103.1"/>
    </source>
</evidence>
<accession>A0A0A9YDE0</accession>
<feature type="compositionally biased region" description="Pro residues" evidence="1">
    <location>
        <begin position="109"/>
        <end position="119"/>
    </location>
</feature>